<reference evidence="2 3" key="1">
    <citation type="submission" date="2016-01" db="EMBL/GenBank/DDBJ databases">
        <title>The new phylogeny of the genus Mycobacterium.</title>
        <authorList>
            <person name="Tarcisio F."/>
            <person name="Conor M."/>
            <person name="Antonella G."/>
            <person name="Elisabetta G."/>
            <person name="Giulia F.S."/>
            <person name="Sara T."/>
            <person name="Anna F."/>
            <person name="Clotilde B."/>
            <person name="Roberto B."/>
            <person name="Veronica D.S."/>
            <person name="Fabio R."/>
            <person name="Monica P."/>
            <person name="Olivier J."/>
            <person name="Enrico T."/>
            <person name="Nicola S."/>
        </authorList>
    </citation>
    <scope>NUCLEOTIDE SEQUENCE [LARGE SCALE GENOMIC DNA]</scope>
    <source>
        <strain evidence="2 3">DSM 43505</strain>
    </source>
</reference>
<comment type="caution">
    <text evidence="2">The sequence shown here is derived from an EMBL/GenBank/DDBJ whole genome shotgun (WGS) entry which is preliminary data.</text>
</comment>
<dbReference type="RefSeq" id="WP_036411991.1">
    <property type="nucleotide sequence ID" value="NZ_LQOX01000133.1"/>
</dbReference>
<accession>A0A1X1V0A2</accession>
<keyword evidence="1" id="KW-1133">Transmembrane helix</keyword>
<evidence type="ECO:0000313" key="2">
    <source>
        <dbReference type="EMBL" id="ORV62503.1"/>
    </source>
</evidence>
<dbReference type="EMBL" id="LQOX01000133">
    <property type="protein sequence ID" value="ORV62503.1"/>
    <property type="molecule type" value="Genomic_DNA"/>
</dbReference>
<keyword evidence="3" id="KW-1185">Reference proteome</keyword>
<dbReference type="Proteomes" id="UP000193738">
    <property type="component" value="Unassembled WGS sequence"/>
</dbReference>
<sequence>MDFRRFLVCDVVCATLAVGIFLLSYLGAGGISGLIHQSELGGDCDFAGGGDRSRIVLPLLEALAPAIEAAPAWSTRKSQ</sequence>
<evidence type="ECO:0000256" key="1">
    <source>
        <dbReference type="SAM" id="Phobius"/>
    </source>
</evidence>
<evidence type="ECO:0000313" key="3">
    <source>
        <dbReference type="Proteomes" id="UP000193738"/>
    </source>
</evidence>
<dbReference type="AlphaFoldDB" id="A0A1X1V0A2"/>
<gene>
    <name evidence="2" type="ORF">AWC07_01445</name>
</gene>
<protein>
    <submittedName>
        <fullName evidence="2">Uncharacterized protein</fullName>
    </submittedName>
</protein>
<proteinExistence type="predicted"/>
<feature type="transmembrane region" description="Helical" evidence="1">
    <location>
        <begin position="7"/>
        <end position="28"/>
    </location>
</feature>
<keyword evidence="1" id="KW-0812">Transmembrane</keyword>
<name>A0A1X1V0A2_MYCGS</name>
<keyword evidence="1" id="KW-0472">Membrane</keyword>
<organism evidence="2 3">
    <name type="scientific">Mycobacterium gastri</name>
    <dbReference type="NCBI Taxonomy" id="1777"/>
    <lineage>
        <taxon>Bacteria</taxon>
        <taxon>Bacillati</taxon>
        <taxon>Actinomycetota</taxon>
        <taxon>Actinomycetes</taxon>
        <taxon>Mycobacteriales</taxon>
        <taxon>Mycobacteriaceae</taxon>
        <taxon>Mycobacterium</taxon>
    </lineage>
</organism>
<dbReference type="STRING" id="1777.AWC07_01445"/>